<dbReference type="Gene3D" id="3.30.70.270">
    <property type="match status" value="1"/>
</dbReference>
<proteinExistence type="inferred from homology"/>
<evidence type="ECO:0000313" key="4">
    <source>
        <dbReference type="EMBL" id="MCD2424493.1"/>
    </source>
</evidence>
<keyword evidence="5" id="KW-1185">Reference proteome</keyword>
<comment type="similarity">
    <text evidence="1">Belongs to the DNA polymerase type-Y family.</text>
</comment>
<dbReference type="SUPFAM" id="SSF56672">
    <property type="entry name" value="DNA/RNA polymerases"/>
    <property type="match status" value="1"/>
</dbReference>
<comment type="caution">
    <text evidence="4">The sequence shown here is derived from an EMBL/GenBank/DDBJ whole genome shotgun (WGS) entry which is preliminary data.</text>
</comment>
<dbReference type="InterPro" id="IPR043502">
    <property type="entry name" value="DNA/RNA_pol_sf"/>
</dbReference>
<feature type="domain" description="UmuC" evidence="3">
    <location>
        <begin position="4"/>
        <end position="148"/>
    </location>
</feature>
<gene>
    <name evidence="4" type="ORF">LQ567_17060</name>
</gene>
<evidence type="ECO:0000313" key="5">
    <source>
        <dbReference type="Proteomes" id="UP001199816"/>
    </source>
</evidence>
<evidence type="ECO:0000256" key="1">
    <source>
        <dbReference type="ARBA" id="ARBA00010945"/>
    </source>
</evidence>
<dbReference type="InterPro" id="IPR001126">
    <property type="entry name" value="UmuC"/>
</dbReference>
<dbReference type="PANTHER" id="PTHR35369:SF2">
    <property type="entry name" value="BLR3025 PROTEIN"/>
    <property type="match status" value="1"/>
</dbReference>
<accession>A0ABS8PW15</accession>
<sequence>MRRYLSIWFPALLADRALRLRPELKDTPFIIAAPQRGRLMVKAVSPPALKKGIVQGMAVADGKALLPELKVFHYKAGAEEKLLNRLAEWCLRFTPVVAADLPDGILLDISGCPHLWGGEPSYRDTIISNLTASGYQVRAGIADTVGAAWAIARFETTHFIAAPGQQEAALNALPPAALRLDPSVLERLQKLGFAHTGSFMAMPATVLRRRFGQQLLTRMGQALGHLPEAPVPLQPAAVFREQLSCTEPVHTRVAIDMALETLLERLCNSLQQAGRGLRSAVFKIDTVEGGSQQIFIGTNRPVRNTGHLLKLFEPKIATIAPGMGIEVFTLEAPAVEALSGRQEAIWNTLGGADTGTELAGLLDRIAGRMGDAAIKRYLPAEHYWPERSVVPGGLFEQTGTSWRSDRPRPVYLLPKPALVVVAAPVPDYPPMLFRYRGKVHKIAKADGPERIEQEWWLEQGLVRDYYVVEDEEGARYWLFRSGHYGEEKPQWFLHGFFA</sequence>
<dbReference type="Gene3D" id="3.40.1170.60">
    <property type="match status" value="1"/>
</dbReference>
<dbReference type="RefSeq" id="WP_231006615.1">
    <property type="nucleotide sequence ID" value="NZ_JAJNEC010000005.1"/>
</dbReference>
<reference evidence="4 5" key="1">
    <citation type="submission" date="2021-11" db="EMBL/GenBank/DDBJ databases">
        <title>Genomic of Niabella pedocola.</title>
        <authorList>
            <person name="Wu T."/>
        </authorList>
    </citation>
    <scope>NUCLEOTIDE SEQUENCE [LARGE SCALE GENOMIC DNA]</scope>
    <source>
        <strain evidence="4 5">JCM 31011</strain>
    </source>
</reference>
<dbReference type="PROSITE" id="PS50173">
    <property type="entry name" value="UMUC"/>
    <property type="match status" value="1"/>
</dbReference>
<dbReference type="Proteomes" id="UP001199816">
    <property type="component" value="Unassembled WGS sequence"/>
</dbReference>
<dbReference type="EMBL" id="JAJNEC010000005">
    <property type="protein sequence ID" value="MCD2424493.1"/>
    <property type="molecule type" value="Genomic_DNA"/>
</dbReference>
<dbReference type="InterPro" id="IPR050356">
    <property type="entry name" value="SulA_CellDiv_inhibitor"/>
</dbReference>
<name>A0ABS8PW15_9BACT</name>
<dbReference type="Pfam" id="PF00817">
    <property type="entry name" value="IMS"/>
    <property type="match status" value="1"/>
</dbReference>
<organism evidence="4 5">
    <name type="scientific">Niabella pedocola</name>
    <dbReference type="NCBI Taxonomy" id="1752077"/>
    <lineage>
        <taxon>Bacteria</taxon>
        <taxon>Pseudomonadati</taxon>
        <taxon>Bacteroidota</taxon>
        <taxon>Chitinophagia</taxon>
        <taxon>Chitinophagales</taxon>
        <taxon>Chitinophagaceae</taxon>
        <taxon>Niabella</taxon>
    </lineage>
</organism>
<dbReference type="InterPro" id="IPR043128">
    <property type="entry name" value="Rev_trsase/Diguanyl_cyclase"/>
</dbReference>
<evidence type="ECO:0000256" key="2">
    <source>
        <dbReference type="ARBA" id="ARBA00022763"/>
    </source>
</evidence>
<dbReference type="CDD" id="cd03468">
    <property type="entry name" value="PolY_like"/>
    <property type="match status" value="1"/>
</dbReference>
<keyword evidence="2" id="KW-0227">DNA damage</keyword>
<protein>
    <submittedName>
        <fullName evidence="4">DNA polymerase Y family protein</fullName>
    </submittedName>
</protein>
<dbReference type="PANTHER" id="PTHR35369">
    <property type="entry name" value="BLR3025 PROTEIN-RELATED"/>
    <property type="match status" value="1"/>
</dbReference>
<evidence type="ECO:0000259" key="3">
    <source>
        <dbReference type="PROSITE" id="PS50173"/>
    </source>
</evidence>